<dbReference type="InterPro" id="IPR001345">
    <property type="entry name" value="PG/BPGM_mutase_AS"/>
</dbReference>
<reference evidence="6" key="1">
    <citation type="submission" date="2016-11" db="EMBL/GenBank/DDBJ databases">
        <authorList>
            <person name="Varghese N."/>
            <person name="Submissions S."/>
        </authorList>
    </citation>
    <scope>NUCLEOTIDE SEQUENCE [LARGE SCALE GENOMIC DNA]</scope>
    <source>
        <strain evidence="6">DSM 18095</strain>
    </source>
</reference>
<dbReference type="GO" id="GO:0005737">
    <property type="term" value="C:cytoplasm"/>
    <property type="evidence" value="ECO:0007669"/>
    <property type="project" value="TreeGrafter"/>
</dbReference>
<dbReference type="PROSITE" id="PS00175">
    <property type="entry name" value="PG_MUTASE"/>
    <property type="match status" value="1"/>
</dbReference>
<keyword evidence="6" id="KW-1185">Reference proteome</keyword>
<dbReference type="GO" id="GO:0016791">
    <property type="term" value="F:phosphatase activity"/>
    <property type="evidence" value="ECO:0007669"/>
    <property type="project" value="TreeGrafter"/>
</dbReference>
<sequence>MTRLFLIRHGQSEWNKLNLIQGQKNTILTDLGKRQAMSLGHRLASENIDTIYTSDLSRAYTTAKIISDIVNKPLVSSEFLREINFGPWEGLSIQKIRDDYSYEYSIWNKEPHKLNMNGAETLKALQERSMGYINDIIYNNKGKNIAIVSHSATLKAIILGLLSINISHYKNISLSNVSLSIIECRTYNNVLTSLNDVSHLKELL</sequence>
<feature type="active site" description="Tele-phosphohistidine intermediate" evidence="3">
    <location>
        <position position="9"/>
    </location>
</feature>
<dbReference type="SMART" id="SM00855">
    <property type="entry name" value="PGAM"/>
    <property type="match status" value="1"/>
</dbReference>
<feature type="binding site" evidence="4">
    <location>
        <position position="58"/>
    </location>
    <ligand>
        <name>substrate</name>
    </ligand>
</feature>
<evidence type="ECO:0000256" key="4">
    <source>
        <dbReference type="PIRSR" id="PIRSR613078-2"/>
    </source>
</evidence>
<dbReference type="Proteomes" id="UP000184114">
    <property type="component" value="Unassembled WGS sequence"/>
</dbReference>
<dbReference type="CDD" id="cd07067">
    <property type="entry name" value="HP_PGM_like"/>
    <property type="match status" value="1"/>
</dbReference>
<proteinExistence type="predicted"/>
<feature type="binding site" evidence="4">
    <location>
        <begin position="8"/>
        <end position="15"/>
    </location>
    <ligand>
        <name>substrate</name>
    </ligand>
</feature>
<dbReference type="AlphaFoldDB" id="A0A1M4SFN4"/>
<dbReference type="InterPro" id="IPR029033">
    <property type="entry name" value="His_PPase_superfam"/>
</dbReference>
<dbReference type="PANTHER" id="PTHR48100">
    <property type="entry name" value="BROAD-SPECIFICITY PHOSPHATASE YOR283W-RELATED"/>
    <property type="match status" value="1"/>
</dbReference>
<evidence type="ECO:0000256" key="2">
    <source>
        <dbReference type="ARBA" id="ARBA00023235"/>
    </source>
</evidence>
<evidence type="ECO:0000256" key="1">
    <source>
        <dbReference type="ARBA" id="ARBA00023152"/>
    </source>
</evidence>
<dbReference type="Pfam" id="PF00300">
    <property type="entry name" value="His_Phos_1"/>
    <property type="match status" value="1"/>
</dbReference>
<accession>A0A1M4SFN4</accession>
<keyword evidence="1" id="KW-0324">Glycolysis</keyword>
<dbReference type="STRING" id="1123404.SAMN02745784_00296"/>
<dbReference type="GeneID" id="90994989"/>
<keyword evidence="2" id="KW-0413">Isomerase</keyword>
<dbReference type="InterPro" id="IPR013078">
    <property type="entry name" value="His_Pase_superF_clade-1"/>
</dbReference>
<gene>
    <name evidence="5" type="ORF">SAMN02745784_00296</name>
</gene>
<dbReference type="EMBL" id="FQTY01000001">
    <property type="protein sequence ID" value="SHE30982.1"/>
    <property type="molecule type" value="Genomic_DNA"/>
</dbReference>
<dbReference type="SUPFAM" id="SSF53254">
    <property type="entry name" value="Phosphoglycerate mutase-like"/>
    <property type="match status" value="1"/>
</dbReference>
<evidence type="ECO:0000313" key="6">
    <source>
        <dbReference type="Proteomes" id="UP000184114"/>
    </source>
</evidence>
<dbReference type="PANTHER" id="PTHR48100:SF1">
    <property type="entry name" value="HISTIDINE PHOSPHATASE FAMILY PROTEIN-RELATED"/>
    <property type="match status" value="1"/>
</dbReference>
<dbReference type="PIRSF" id="PIRSF000709">
    <property type="entry name" value="6PFK_2-Ptase"/>
    <property type="match status" value="1"/>
</dbReference>
<name>A0A1M4SFN4_9FIRM</name>
<dbReference type="RefSeq" id="WP_072972156.1">
    <property type="nucleotide sequence ID" value="NZ_FQTY01000001.1"/>
</dbReference>
<dbReference type="InterPro" id="IPR050275">
    <property type="entry name" value="PGM_Phosphatase"/>
</dbReference>
<evidence type="ECO:0000313" key="5">
    <source>
        <dbReference type="EMBL" id="SHE30982.1"/>
    </source>
</evidence>
<dbReference type="Gene3D" id="3.40.50.1240">
    <property type="entry name" value="Phosphoglycerate mutase-like"/>
    <property type="match status" value="1"/>
</dbReference>
<evidence type="ECO:0000256" key="3">
    <source>
        <dbReference type="PIRSR" id="PIRSR613078-1"/>
    </source>
</evidence>
<protein>
    <submittedName>
        <fullName evidence="5">Probable phosphoglycerate mutase</fullName>
    </submittedName>
</protein>
<organism evidence="5 6">
    <name type="scientific">Tissierella praeacuta DSM 18095</name>
    <dbReference type="NCBI Taxonomy" id="1123404"/>
    <lineage>
        <taxon>Bacteria</taxon>
        <taxon>Bacillati</taxon>
        <taxon>Bacillota</taxon>
        <taxon>Tissierellia</taxon>
        <taxon>Tissierellales</taxon>
        <taxon>Tissierellaceae</taxon>
        <taxon>Tissierella</taxon>
    </lineage>
</organism>
<feature type="active site" description="Proton donor/acceptor" evidence="3">
    <location>
        <position position="82"/>
    </location>
</feature>